<evidence type="ECO:0000313" key="2">
    <source>
        <dbReference type="EMBL" id="MBB4135721.1"/>
    </source>
</evidence>
<dbReference type="InterPro" id="IPR042070">
    <property type="entry name" value="PucR_C-HTH_sf"/>
</dbReference>
<feature type="domain" description="PucR C-terminal helix-turn-helix" evidence="1">
    <location>
        <begin position="474"/>
        <end position="529"/>
    </location>
</feature>
<dbReference type="InterPro" id="IPR025736">
    <property type="entry name" value="PucR_C-HTH_dom"/>
</dbReference>
<dbReference type="PANTHER" id="PTHR33744">
    <property type="entry name" value="CARBOHYDRATE DIACID REGULATOR"/>
    <property type="match status" value="1"/>
</dbReference>
<protein>
    <recommendedName>
        <fullName evidence="1">PucR C-terminal helix-turn-helix domain-containing protein</fullName>
    </recommendedName>
</protein>
<dbReference type="Gene3D" id="1.10.10.2840">
    <property type="entry name" value="PucR C-terminal helix-turn-helix domain"/>
    <property type="match status" value="1"/>
</dbReference>
<dbReference type="InterPro" id="IPR051448">
    <property type="entry name" value="CdaR-like_regulators"/>
</dbReference>
<gene>
    <name evidence="2" type="ORF">BKA16_002273</name>
</gene>
<name>A0A840EVY7_9ACTN</name>
<comment type="caution">
    <text evidence="2">The sequence shown here is derived from an EMBL/GenBank/DDBJ whole genome shotgun (WGS) entry which is preliminary data.</text>
</comment>
<reference evidence="2 3" key="1">
    <citation type="submission" date="2020-08" db="EMBL/GenBank/DDBJ databases">
        <title>Sequencing the genomes of 1000 actinobacteria strains.</title>
        <authorList>
            <person name="Klenk H.-P."/>
        </authorList>
    </citation>
    <scope>NUCLEOTIDE SEQUENCE [LARGE SCALE GENOMIC DNA]</scope>
    <source>
        <strain evidence="2 3">DSM 45298</strain>
    </source>
</reference>
<dbReference type="Proteomes" id="UP000551501">
    <property type="component" value="Unassembled WGS sequence"/>
</dbReference>
<organism evidence="2 3">
    <name type="scientific">Gordonia humi</name>
    <dbReference type="NCBI Taxonomy" id="686429"/>
    <lineage>
        <taxon>Bacteria</taxon>
        <taxon>Bacillati</taxon>
        <taxon>Actinomycetota</taxon>
        <taxon>Actinomycetes</taxon>
        <taxon>Mycobacteriales</taxon>
        <taxon>Gordoniaceae</taxon>
        <taxon>Gordonia</taxon>
    </lineage>
</organism>
<dbReference type="PANTHER" id="PTHR33744:SF17">
    <property type="entry name" value="CONSERVED PROTEIN"/>
    <property type="match status" value="1"/>
</dbReference>
<evidence type="ECO:0000313" key="3">
    <source>
        <dbReference type="Proteomes" id="UP000551501"/>
    </source>
</evidence>
<evidence type="ECO:0000259" key="1">
    <source>
        <dbReference type="Pfam" id="PF13556"/>
    </source>
</evidence>
<dbReference type="RefSeq" id="WP_183370744.1">
    <property type="nucleotide sequence ID" value="NZ_BAABHL010000122.1"/>
</dbReference>
<dbReference type="AlphaFoldDB" id="A0A840EVY7"/>
<dbReference type="EMBL" id="JACIFP010000001">
    <property type="protein sequence ID" value="MBB4135721.1"/>
    <property type="molecule type" value="Genomic_DNA"/>
</dbReference>
<keyword evidence="3" id="KW-1185">Reference proteome</keyword>
<accession>A0A840EVY7</accession>
<sequence length="536" mass="56064">MPEREGTVLREVVDALDTAVDWTVIVDDVAPVEDVSLIDADDLAAGGRVVTGLVAIAGVDAERISEWLTSVDAARRPHAILTKAFPGAARARSVADEFGVSVVGVHAQARWDRILGLVQAELHRGREAVGRLGVPDAAADIDLIGLVGLVARGTRGLVSIEDATSAHVLAYSPSNGEADDLRVQTILGREGPPPYLAVLRSKGVFDAIRRGGEVVDVPADDQHAMRRRLVIGVHSGTGRHLGSIWVQEGAVGLAADSADVLTGAASIASRILTRAGQAPSAEAQLLQRLFGEHGGVDASSAGAYLRWPVDARAAVIGVGIHGGEAVAADAVAAVSGSLRLHASAYAASALTTVIGDRAYMLVPAADVAPIARWVGQLVARFDGDPALGGGRLHAAVVFPVDGLADVPSARGEADRVFSATRSSAADRVTTLAKARTAVLLGEILEVLADRADLVDPRVSALVAYDAERNGALEESVRAWIAAHGNVRDAAARIDVHPNTLRYRIQRARQVSGLDLDDPDERLLTSLQLAMIDRRRG</sequence>
<proteinExistence type="predicted"/>
<dbReference type="Pfam" id="PF13556">
    <property type="entry name" value="HTH_30"/>
    <property type="match status" value="1"/>
</dbReference>